<gene>
    <name evidence="10" type="ORF">FF38_00180</name>
</gene>
<reference evidence="10 11" key="1">
    <citation type="journal article" date="2015" name="Nat. Commun.">
        <title>Lucilia cuprina genome unlocks parasitic fly biology to underpin future interventions.</title>
        <authorList>
            <person name="Anstead C.A."/>
            <person name="Korhonen P.K."/>
            <person name="Young N.D."/>
            <person name="Hall R.S."/>
            <person name="Jex A.R."/>
            <person name="Murali S.C."/>
            <person name="Hughes D.S."/>
            <person name="Lee S.F."/>
            <person name="Perry T."/>
            <person name="Stroehlein A.J."/>
            <person name="Ansell B.R."/>
            <person name="Breugelmans B."/>
            <person name="Hofmann A."/>
            <person name="Qu J."/>
            <person name="Dugan S."/>
            <person name="Lee S.L."/>
            <person name="Chao H."/>
            <person name="Dinh H."/>
            <person name="Han Y."/>
            <person name="Doddapaneni H.V."/>
            <person name="Worley K.C."/>
            <person name="Muzny D.M."/>
            <person name="Ioannidis P."/>
            <person name="Waterhouse R.M."/>
            <person name="Zdobnov E.M."/>
            <person name="James P.J."/>
            <person name="Bagnall N.H."/>
            <person name="Kotze A.C."/>
            <person name="Gibbs R.A."/>
            <person name="Richards S."/>
            <person name="Batterham P."/>
            <person name="Gasser R.B."/>
        </authorList>
    </citation>
    <scope>NUCLEOTIDE SEQUENCE [LARGE SCALE GENOMIC DNA]</scope>
    <source>
        <strain evidence="10 11">LS</strain>
        <tissue evidence="10">Full body</tissue>
    </source>
</reference>
<feature type="domain" description="Putative ionotropic receptor ligand binding" evidence="9">
    <location>
        <begin position="5"/>
        <end position="137"/>
    </location>
</feature>
<keyword evidence="7" id="KW-0325">Glycoprotein</keyword>
<keyword evidence="4 8" id="KW-1133">Transmembrane helix</keyword>
<feature type="transmembrane region" description="Helical" evidence="8">
    <location>
        <begin position="843"/>
        <end position="861"/>
    </location>
</feature>
<organism evidence="10 11">
    <name type="scientific">Lucilia cuprina</name>
    <name type="common">Green bottle fly</name>
    <name type="synonym">Australian sheep blowfly</name>
    <dbReference type="NCBI Taxonomy" id="7375"/>
    <lineage>
        <taxon>Eukaryota</taxon>
        <taxon>Metazoa</taxon>
        <taxon>Ecdysozoa</taxon>
        <taxon>Arthropoda</taxon>
        <taxon>Hexapoda</taxon>
        <taxon>Insecta</taxon>
        <taxon>Pterygota</taxon>
        <taxon>Neoptera</taxon>
        <taxon>Endopterygota</taxon>
        <taxon>Diptera</taxon>
        <taxon>Brachycera</taxon>
        <taxon>Muscomorpha</taxon>
        <taxon>Oestroidea</taxon>
        <taxon>Calliphoridae</taxon>
        <taxon>Luciliinae</taxon>
        <taxon>Lucilia</taxon>
    </lineage>
</organism>
<dbReference type="OMA" id="MTFYGNE"/>
<keyword evidence="2" id="KW-1003">Cell membrane</keyword>
<dbReference type="EMBL" id="JRES01001480">
    <property type="protein sequence ID" value="KNC22605.1"/>
    <property type="molecule type" value="Genomic_DNA"/>
</dbReference>
<comment type="caution">
    <text evidence="10">The sequence shown here is derived from an EMBL/GenBank/DDBJ whole genome shotgun (WGS) entry which is preliminary data.</text>
</comment>
<dbReference type="InterPro" id="IPR056198">
    <property type="entry name" value="LBD_receptor"/>
</dbReference>
<evidence type="ECO:0000256" key="7">
    <source>
        <dbReference type="ARBA" id="ARBA00023180"/>
    </source>
</evidence>
<accession>A0A0L0BRA1</accession>
<keyword evidence="5 8" id="KW-0472">Membrane</keyword>
<dbReference type="PANTHER" id="PTHR42643">
    <property type="entry name" value="IONOTROPIC RECEPTOR 20A-RELATED"/>
    <property type="match status" value="1"/>
</dbReference>
<evidence type="ECO:0000256" key="6">
    <source>
        <dbReference type="ARBA" id="ARBA00023170"/>
    </source>
</evidence>
<evidence type="ECO:0000256" key="4">
    <source>
        <dbReference type="ARBA" id="ARBA00022989"/>
    </source>
</evidence>
<dbReference type="Gene3D" id="3.40.190.10">
    <property type="entry name" value="Periplasmic binding protein-like II"/>
    <property type="match status" value="2"/>
</dbReference>
<dbReference type="SUPFAM" id="SSF53850">
    <property type="entry name" value="Periplasmic binding protein-like II"/>
    <property type="match status" value="2"/>
</dbReference>
<evidence type="ECO:0000256" key="1">
    <source>
        <dbReference type="ARBA" id="ARBA00004651"/>
    </source>
</evidence>
<feature type="transmembrane region" description="Helical" evidence="8">
    <location>
        <begin position="271"/>
        <end position="292"/>
    </location>
</feature>
<evidence type="ECO:0000256" key="5">
    <source>
        <dbReference type="ARBA" id="ARBA00023136"/>
    </source>
</evidence>
<feature type="transmembrane region" description="Helical" evidence="8">
    <location>
        <begin position="332"/>
        <end position="356"/>
    </location>
</feature>
<protein>
    <recommendedName>
        <fullName evidence="9">Putative ionotropic receptor ligand binding domain-containing protein</fullName>
    </recommendedName>
</protein>
<evidence type="ECO:0000256" key="8">
    <source>
        <dbReference type="SAM" id="Phobius"/>
    </source>
</evidence>
<feature type="transmembrane region" description="Helical" evidence="8">
    <location>
        <begin position="802"/>
        <end position="822"/>
    </location>
</feature>
<dbReference type="Pfam" id="PF24061">
    <property type="entry name" value="LBD_receptor"/>
    <property type="match status" value="2"/>
</dbReference>
<keyword evidence="6" id="KW-0675">Receptor</keyword>
<evidence type="ECO:0000259" key="9">
    <source>
        <dbReference type="Pfam" id="PF24061"/>
    </source>
</evidence>
<dbReference type="GO" id="GO:0005886">
    <property type="term" value="C:plasma membrane"/>
    <property type="evidence" value="ECO:0007669"/>
    <property type="project" value="UniProtKB-SubCell"/>
</dbReference>
<evidence type="ECO:0000256" key="2">
    <source>
        <dbReference type="ARBA" id="ARBA00022475"/>
    </source>
</evidence>
<feature type="domain" description="Putative ionotropic receptor ligand binding" evidence="9">
    <location>
        <begin position="555"/>
        <end position="670"/>
    </location>
</feature>
<dbReference type="Proteomes" id="UP000037069">
    <property type="component" value="Unassembled WGS sequence"/>
</dbReference>
<comment type="subcellular location">
    <subcellularLocation>
        <location evidence="1">Cell membrane</location>
        <topology evidence="1">Multi-pass membrane protein</topology>
    </subcellularLocation>
</comment>
<sequence length="1086" mass="126444">MELLSGNIAIRLKNNISIPTDNERHFCILLVDSSESLEFLYKDLNKYHLFVEGYYFIVLQSVPQVNHYYDELFEIFEINWRNGVTHADILIHAVQNVILLFHSLPFTSFHCKDVAPIVHNKFIDGHWLHKNFVTPKTKNLHGCPLVCATWEDMPYFKLTQSSVDGRNRYHGLEGQLLEYLSRKMNFTITIRWMNDEEINQTVYDELGVFNKLFTSNTDFVIGAFHYKPTSLEDPYVPTVAYYMSNYFFIISSKTDSYDPFTKLLLPFEKEIWIVLICIYGFGNILVFILIYLNRKLKSLVLGRENENPAYNMVVISLGGAVAKDPKVPFSRFLLMLWLVATFILRTVYQAFMFYFIKSDLQKPLPKSIAELFHNKYRIFMSDVVYSTITNLPLLALKAEILNSTELESFEMLRYPQKYAPYKLAILMAHEYYGYYKLITPINNDFYVVPEQLFTQQLTIYMKKNSAYLKRFNTYIESYINEGLMNRWQRQLVYHGGKLKATDDSPKPMKNFHLFAAYRLLVMGLTEKAWEKEDNVNDYAFKNPYVKANVHREKSIWFLDSFTSYKNFERLLVDPMGEYHRNGFFLLIYTGTEHERLSHVKEIFRRLFNLYCTNVNVLMVVGKFPYLYTYFPFAKNKCHSSMPEFYISFRDIEKNFSGFQVKKNIFPSKVDNMFGCELSVVTWQYPPYIYVDRDPISGKFLRLHGIEGSLLSLLGELMNFKIRLNVPDPPDRGDVFPNGTATGATKMIIEAQANITIISLMYNKIRADTMQASKGYLFVPYVMAIPQGRKMTSFERLMKPFRYIIWSCFSSSIIFGILFIYFIRYLGRSKLMDFIYGKGNRIPFTNLLAVLFGISIHGALPHKNFARYILMIFLLYTFVLRSAYSGALYILLQDGRARNTFKTINEIVDNNFTIYAFPAVEKVLKMSIPGANTAIVDANNPTSKLYKRISSSSSENVALCLLDYSIRSYNQMNPNQRVEILEQTVLTTPIVFYMPRHTYIRFRTDELILRILSAVSLSSPYALYSSESAPTILYRCARNPVRPLKIRIIQISSFLKTLPLGEYSVNDLLLFYTVLDLTLSSNSLLTA</sequence>
<proteinExistence type="predicted"/>
<dbReference type="InterPro" id="IPR052192">
    <property type="entry name" value="Insect_Ionotropic_Sensory_Rcpt"/>
</dbReference>
<dbReference type="AlphaFoldDB" id="A0A0L0BRA1"/>
<keyword evidence="3 8" id="KW-0812">Transmembrane</keyword>
<dbReference type="PANTHER" id="PTHR42643:SF30">
    <property type="entry name" value="IONOTROPIC RECEPTOR 40A-RELATED"/>
    <property type="match status" value="1"/>
</dbReference>
<name>A0A0L0BRA1_LUCCU</name>
<evidence type="ECO:0000313" key="10">
    <source>
        <dbReference type="EMBL" id="KNC22605.1"/>
    </source>
</evidence>
<feature type="transmembrane region" description="Helical" evidence="8">
    <location>
        <begin position="867"/>
        <end position="891"/>
    </location>
</feature>
<evidence type="ECO:0000313" key="11">
    <source>
        <dbReference type="Proteomes" id="UP000037069"/>
    </source>
</evidence>
<feature type="non-terminal residue" evidence="10">
    <location>
        <position position="1086"/>
    </location>
</feature>
<dbReference type="OrthoDB" id="8050636at2759"/>
<evidence type="ECO:0000256" key="3">
    <source>
        <dbReference type="ARBA" id="ARBA00022692"/>
    </source>
</evidence>
<dbReference type="Gene3D" id="1.10.287.70">
    <property type="match status" value="2"/>
</dbReference>
<keyword evidence="11" id="KW-1185">Reference proteome</keyword>